<dbReference type="Gene3D" id="3.40.50.300">
    <property type="entry name" value="P-loop containing nucleotide triphosphate hydrolases"/>
    <property type="match status" value="1"/>
</dbReference>
<evidence type="ECO:0000313" key="3">
    <source>
        <dbReference type="EMBL" id="KAG5168713.1"/>
    </source>
</evidence>
<dbReference type="PROSITE" id="PS51419">
    <property type="entry name" value="RAB"/>
    <property type="match status" value="1"/>
</dbReference>
<name>A0A8H7XXH9_PSICU</name>
<dbReference type="PANTHER" id="PTHR24072">
    <property type="entry name" value="RHO FAMILY GTPASE"/>
    <property type="match status" value="1"/>
</dbReference>
<organism evidence="3">
    <name type="scientific">Psilocybe cubensis</name>
    <name type="common">Psychedelic mushroom</name>
    <name type="synonym">Stropharia cubensis</name>
    <dbReference type="NCBI Taxonomy" id="181762"/>
    <lineage>
        <taxon>Eukaryota</taxon>
        <taxon>Fungi</taxon>
        <taxon>Dikarya</taxon>
        <taxon>Basidiomycota</taxon>
        <taxon>Agaricomycotina</taxon>
        <taxon>Agaricomycetes</taxon>
        <taxon>Agaricomycetidae</taxon>
        <taxon>Agaricales</taxon>
        <taxon>Agaricineae</taxon>
        <taxon>Strophariaceae</taxon>
        <taxon>Psilocybe</taxon>
    </lineage>
</organism>
<sequence>MVLGDSRVGKIHFDPTAINFRCSVEEFYGMKYKAGDGNEYLLAMYDTGGEYELDHFRSLYYPRTDVFLLCFSVLDPASFDNIRTLVVIEQWAPEVADYLPSAATLVVGTKVDLRHDATVIDALRDRRSAPIQYEQGVSMCKDVGAAGYVECSSLTGYGINVVFDEVVRIGRELPVKQPRRPPRACIIA</sequence>
<dbReference type="Pfam" id="PF00071">
    <property type="entry name" value="Ras"/>
    <property type="match status" value="1"/>
</dbReference>
<dbReference type="SUPFAM" id="SSF52540">
    <property type="entry name" value="P-loop containing nucleoside triphosphate hydrolases"/>
    <property type="match status" value="1"/>
</dbReference>
<dbReference type="AlphaFoldDB" id="A0A8H7XXH9"/>
<dbReference type="InterPro" id="IPR003578">
    <property type="entry name" value="Small_GTPase_Rho"/>
</dbReference>
<dbReference type="GO" id="GO:0007264">
    <property type="term" value="P:small GTPase-mediated signal transduction"/>
    <property type="evidence" value="ECO:0007669"/>
    <property type="project" value="InterPro"/>
</dbReference>
<dbReference type="CDD" id="cd00157">
    <property type="entry name" value="Rho"/>
    <property type="match status" value="1"/>
</dbReference>
<dbReference type="InterPro" id="IPR027417">
    <property type="entry name" value="P-loop_NTPase"/>
</dbReference>
<comment type="caution">
    <text evidence="3">The sequence shown here is derived from an EMBL/GenBank/DDBJ whole genome shotgun (WGS) entry which is preliminary data.</text>
</comment>
<dbReference type="InterPro" id="IPR001806">
    <property type="entry name" value="Small_GTPase"/>
</dbReference>
<dbReference type="GO" id="GO:0005525">
    <property type="term" value="F:GTP binding"/>
    <property type="evidence" value="ECO:0007669"/>
    <property type="project" value="UniProtKB-KW"/>
</dbReference>
<evidence type="ECO:0000256" key="1">
    <source>
        <dbReference type="ARBA" id="ARBA00022741"/>
    </source>
</evidence>
<dbReference type="EMBL" id="JAFIQS010000005">
    <property type="protein sequence ID" value="KAG5168713.1"/>
    <property type="molecule type" value="Genomic_DNA"/>
</dbReference>
<accession>A0A8H7XXH9</accession>
<keyword evidence="1" id="KW-0547">Nucleotide-binding</keyword>
<dbReference type="SMART" id="SM00174">
    <property type="entry name" value="RHO"/>
    <property type="match status" value="1"/>
</dbReference>
<keyword evidence="2" id="KW-0342">GTP-binding</keyword>
<gene>
    <name evidence="3" type="ORF">JR316_005265</name>
</gene>
<dbReference type="OrthoDB" id="8830751at2759"/>
<dbReference type="SMART" id="SM00173">
    <property type="entry name" value="RAS"/>
    <property type="match status" value="1"/>
</dbReference>
<dbReference type="PROSITE" id="PS51420">
    <property type="entry name" value="RHO"/>
    <property type="match status" value="1"/>
</dbReference>
<dbReference type="SMART" id="SM00175">
    <property type="entry name" value="RAB"/>
    <property type="match status" value="1"/>
</dbReference>
<protein>
    <submittedName>
        <fullName evidence="3">Uncharacterized protein</fullName>
    </submittedName>
</protein>
<dbReference type="GO" id="GO:0003924">
    <property type="term" value="F:GTPase activity"/>
    <property type="evidence" value="ECO:0007669"/>
    <property type="project" value="InterPro"/>
</dbReference>
<dbReference type="PRINTS" id="PR00449">
    <property type="entry name" value="RASTRNSFRMNG"/>
</dbReference>
<proteinExistence type="predicted"/>
<dbReference type="PROSITE" id="PS51421">
    <property type="entry name" value="RAS"/>
    <property type="match status" value="1"/>
</dbReference>
<evidence type="ECO:0000256" key="2">
    <source>
        <dbReference type="ARBA" id="ARBA00023134"/>
    </source>
</evidence>
<reference evidence="3" key="1">
    <citation type="submission" date="2021-02" db="EMBL/GenBank/DDBJ databases">
        <title>Psilocybe cubensis genome.</title>
        <authorList>
            <person name="Mckernan K.J."/>
            <person name="Crawford S."/>
            <person name="Trippe A."/>
            <person name="Kane L.T."/>
            <person name="Mclaughlin S."/>
        </authorList>
    </citation>
    <scope>NUCLEOTIDE SEQUENCE [LARGE SCALE GENOMIC DNA]</scope>
    <source>
        <strain evidence="3">MGC-MH-2018</strain>
    </source>
</reference>